<comment type="catalytic activity">
    <reaction evidence="12">
        <text>9-(9Z-octadecenoyloxy)-octadecanoate + H2O = 9-hydroxy-octadecanoate + (9Z)-octadecenoate + H(+)</text>
        <dbReference type="Rhea" id="RHEA:52048"/>
        <dbReference type="ChEBI" id="CHEBI:15377"/>
        <dbReference type="ChEBI" id="CHEBI:15378"/>
        <dbReference type="ChEBI" id="CHEBI:30823"/>
        <dbReference type="ChEBI" id="CHEBI:136282"/>
        <dbReference type="ChEBI" id="CHEBI:136286"/>
    </reaction>
    <physiologicalReaction direction="left-to-right" evidence="12">
        <dbReference type="Rhea" id="RHEA:52049"/>
    </physiologicalReaction>
</comment>
<dbReference type="eggNOG" id="KOG3989">
    <property type="taxonomic scope" value="Eukaryota"/>
</dbReference>
<comment type="catalytic activity">
    <reaction evidence="14">
        <text>13-(9Z-octadecenoyloxy)-octadecanoate + H2O = 13-hydroxy-octadecanoate + (9Z)-octadecenoate + H(+)</text>
        <dbReference type="Rhea" id="RHEA:52064"/>
        <dbReference type="ChEBI" id="CHEBI:15377"/>
        <dbReference type="ChEBI" id="CHEBI:15378"/>
        <dbReference type="ChEBI" id="CHEBI:30823"/>
        <dbReference type="ChEBI" id="CHEBI:136303"/>
        <dbReference type="ChEBI" id="CHEBI:136304"/>
    </reaction>
    <physiologicalReaction direction="left-to-right" evidence="14">
        <dbReference type="Rhea" id="RHEA:52065"/>
    </physiologicalReaction>
</comment>
<evidence type="ECO:0000313" key="18">
    <source>
        <dbReference type="EMBL" id="KDR24056.1"/>
    </source>
</evidence>
<feature type="transmembrane region" description="Helical" evidence="17">
    <location>
        <begin position="212"/>
        <end position="229"/>
    </location>
</feature>
<keyword evidence="4 17" id="KW-0812">Transmembrane</keyword>
<dbReference type="PANTHER" id="PTHR10989:SF16">
    <property type="entry name" value="AT02829P-RELATED"/>
    <property type="match status" value="1"/>
</dbReference>
<dbReference type="PANTHER" id="PTHR10989">
    <property type="entry name" value="ANDROGEN-INDUCED PROTEIN 1-RELATED"/>
    <property type="match status" value="1"/>
</dbReference>
<comment type="catalytic activity">
    <reaction evidence="15">
        <text>13-(9Z-hexadecenoyloxy)-octadecanoate + H2O = 13-hydroxy-octadecanoate + (9Z)-hexadecenoate + H(+)</text>
        <dbReference type="Rhea" id="RHEA:52076"/>
        <dbReference type="ChEBI" id="CHEBI:15377"/>
        <dbReference type="ChEBI" id="CHEBI:15378"/>
        <dbReference type="ChEBI" id="CHEBI:32372"/>
        <dbReference type="ChEBI" id="CHEBI:136304"/>
        <dbReference type="ChEBI" id="CHEBI:136315"/>
    </reaction>
    <physiologicalReaction direction="left-to-right" evidence="15">
        <dbReference type="Rhea" id="RHEA:52077"/>
    </physiologicalReaction>
</comment>
<dbReference type="OrthoDB" id="1898221at2759"/>
<evidence type="ECO:0000256" key="13">
    <source>
        <dbReference type="ARBA" id="ARBA00049221"/>
    </source>
</evidence>
<protein>
    <submittedName>
        <fullName evidence="18">Androgen-induced protein 1</fullName>
    </submittedName>
</protein>
<dbReference type="AlphaFoldDB" id="A0A067RJM4"/>
<feature type="transmembrane region" description="Helical" evidence="17">
    <location>
        <begin position="60"/>
        <end position="83"/>
    </location>
</feature>
<dbReference type="EMBL" id="KK852428">
    <property type="protein sequence ID" value="KDR24056.1"/>
    <property type="molecule type" value="Genomic_DNA"/>
</dbReference>
<evidence type="ECO:0000256" key="7">
    <source>
        <dbReference type="ARBA" id="ARBA00047368"/>
    </source>
</evidence>
<organism evidence="18 19">
    <name type="scientific">Zootermopsis nevadensis</name>
    <name type="common">Dampwood termite</name>
    <dbReference type="NCBI Taxonomy" id="136037"/>
    <lineage>
        <taxon>Eukaryota</taxon>
        <taxon>Metazoa</taxon>
        <taxon>Ecdysozoa</taxon>
        <taxon>Arthropoda</taxon>
        <taxon>Hexapoda</taxon>
        <taxon>Insecta</taxon>
        <taxon>Pterygota</taxon>
        <taxon>Neoptera</taxon>
        <taxon>Polyneoptera</taxon>
        <taxon>Dictyoptera</taxon>
        <taxon>Blattodea</taxon>
        <taxon>Blattoidea</taxon>
        <taxon>Termitoidae</taxon>
        <taxon>Termopsidae</taxon>
        <taxon>Zootermopsis</taxon>
    </lineage>
</organism>
<evidence type="ECO:0000256" key="4">
    <source>
        <dbReference type="ARBA" id="ARBA00022692"/>
    </source>
</evidence>
<evidence type="ECO:0000256" key="3">
    <source>
        <dbReference type="ARBA" id="ARBA00009300"/>
    </source>
</evidence>
<comment type="catalytic activity">
    <reaction evidence="9">
        <text>9-hexadecanoyloxy-octadecanoate + H2O = 9-hydroxy-octadecanoate + hexadecanoate + H(+)</text>
        <dbReference type="Rhea" id="RHEA:52052"/>
        <dbReference type="ChEBI" id="CHEBI:7896"/>
        <dbReference type="ChEBI" id="CHEBI:15377"/>
        <dbReference type="ChEBI" id="CHEBI:15378"/>
        <dbReference type="ChEBI" id="CHEBI:83670"/>
        <dbReference type="ChEBI" id="CHEBI:136286"/>
    </reaction>
    <physiologicalReaction direction="left-to-right" evidence="9">
        <dbReference type="Rhea" id="RHEA:52053"/>
    </physiologicalReaction>
</comment>
<keyword evidence="6 17" id="KW-0472">Membrane</keyword>
<evidence type="ECO:0000256" key="11">
    <source>
        <dbReference type="ARBA" id="ARBA00048701"/>
    </source>
</evidence>
<feature type="transmembrane region" description="Helical" evidence="17">
    <location>
        <begin position="143"/>
        <end position="161"/>
    </location>
</feature>
<evidence type="ECO:0000256" key="17">
    <source>
        <dbReference type="SAM" id="Phobius"/>
    </source>
</evidence>
<comment type="catalytic activity">
    <reaction evidence="8">
        <text>13-octadecanoyloxy-octadecanoate + H2O = 13-hydroxy-octadecanoate + octadecanoate + H(+)</text>
        <dbReference type="Rhea" id="RHEA:52084"/>
        <dbReference type="ChEBI" id="CHEBI:15377"/>
        <dbReference type="ChEBI" id="CHEBI:15378"/>
        <dbReference type="ChEBI" id="CHEBI:25629"/>
        <dbReference type="ChEBI" id="CHEBI:136304"/>
        <dbReference type="ChEBI" id="CHEBI:136335"/>
    </reaction>
    <physiologicalReaction direction="left-to-right" evidence="8">
        <dbReference type="Rhea" id="RHEA:52085"/>
    </physiologicalReaction>
</comment>
<name>A0A067RJM4_ZOONE</name>
<evidence type="ECO:0000256" key="5">
    <source>
        <dbReference type="ARBA" id="ARBA00022989"/>
    </source>
</evidence>
<comment type="catalytic activity">
    <reaction evidence="11">
        <text>12-(9Z-octadecenoyloxy)-octadecanoate + H2O = 12-hydroxyoctadecanoate + (9Z)-octadecenoate + H(+)</text>
        <dbReference type="Rhea" id="RHEA:52060"/>
        <dbReference type="ChEBI" id="CHEBI:15377"/>
        <dbReference type="ChEBI" id="CHEBI:15378"/>
        <dbReference type="ChEBI" id="CHEBI:30823"/>
        <dbReference type="ChEBI" id="CHEBI:84201"/>
        <dbReference type="ChEBI" id="CHEBI:136302"/>
    </reaction>
    <physiologicalReaction direction="left-to-right" evidence="11">
        <dbReference type="Rhea" id="RHEA:52061"/>
    </physiologicalReaction>
</comment>
<feature type="transmembrane region" description="Helical" evidence="17">
    <location>
        <begin position="103"/>
        <end position="123"/>
    </location>
</feature>
<evidence type="ECO:0000256" key="2">
    <source>
        <dbReference type="ARBA" id="ARBA00004127"/>
    </source>
</evidence>
<evidence type="ECO:0000256" key="8">
    <source>
        <dbReference type="ARBA" id="ARBA00047427"/>
    </source>
</evidence>
<keyword evidence="5 17" id="KW-1133">Transmembrane helix</keyword>
<proteinExistence type="inferred from homology"/>
<sequence length="253" mass="29168">MSSNVQKEESQNNTSVYNVIRALIHLLGVLQFSYSVYYDWNYVVIPVSASRMGSGYGGKLQFLTFWDAILQSVYFTICLLNDIIGSNEISIKEKPLIRKIKDYMFASVAFPVAMFVGVTFWGLMAIDRELVFPKALDPFFPSWLNHVMHTNIVIFTLLEMVSSFRTYPKRSTGLTGLLAFMVIYLIWVHVIFSKSGVWVYPVLDVLNWWQRIIFYLVSLSLQASLYIVGETLNKAKWGKVQKELEGSKRRKIK</sequence>
<reference evidence="18 19" key="1">
    <citation type="journal article" date="2014" name="Nat. Commun.">
        <title>Molecular traces of alternative social organization in a termite genome.</title>
        <authorList>
            <person name="Terrapon N."/>
            <person name="Li C."/>
            <person name="Robertson H.M."/>
            <person name="Ji L."/>
            <person name="Meng X."/>
            <person name="Booth W."/>
            <person name="Chen Z."/>
            <person name="Childers C.P."/>
            <person name="Glastad K.M."/>
            <person name="Gokhale K."/>
            <person name="Gowin J."/>
            <person name="Gronenberg W."/>
            <person name="Hermansen R.A."/>
            <person name="Hu H."/>
            <person name="Hunt B.G."/>
            <person name="Huylmans A.K."/>
            <person name="Khalil S.M."/>
            <person name="Mitchell R.D."/>
            <person name="Munoz-Torres M.C."/>
            <person name="Mustard J.A."/>
            <person name="Pan H."/>
            <person name="Reese J.T."/>
            <person name="Scharf M.E."/>
            <person name="Sun F."/>
            <person name="Vogel H."/>
            <person name="Xiao J."/>
            <person name="Yang W."/>
            <person name="Yang Z."/>
            <person name="Yang Z."/>
            <person name="Zhou J."/>
            <person name="Zhu J."/>
            <person name="Brent C.S."/>
            <person name="Elsik C.G."/>
            <person name="Goodisman M.A."/>
            <person name="Liberles D.A."/>
            <person name="Roe R.M."/>
            <person name="Vargo E.L."/>
            <person name="Vilcinskas A."/>
            <person name="Wang J."/>
            <person name="Bornberg-Bauer E."/>
            <person name="Korb J."/>
            <person name="Zhang G."/>
            <person name="Liebig J."/>
        </authorList>
    </citation>
    <scope>NUCLEOTIDE SEQUENCE [LARGE SCALE GENOMIC DNA]</scope>
    <source>
        <tissue evidence="18">Whole organism</tissue>
    </source>
</reference>
<comment type="catalytic activity">
    <reaction evidence="1">
        <text>9-(9Z-hexadecenoyloxy)-octadecanoate + H2O = (9Z)-hexadecenoate + 9-hydroxy-octadecanoate + H(+)</text>
        <dbReference type="Rhea" id="RHEA:52068"/>
        <dbReference type="ChEBI" id="CHEBI:15377"/>
        <dbReference type="ChEBI" id="CHEBI:15378"/>
        <dbReference type="ChEBI" id="CHEBI:32372"/>
        <dbReference type="ChEBI" id="CHEBI:136286"/>
        <dbReference type="ChEBI" id="CHEBI:136309"/>
    </reaction>
    <physiologicalReaction direction="left-to-right" evidence="1">
        <dbReference type="Rhea" id="RHEA:52069"/>
    </physiologicalReaction>
</comment>
<gene>
    <name evidence="18" type="ORF">L798_09391</name>
</gene>
<comment type="subcellular location">
    <subcellularLocation>
        <location evidence="2">Endomembrane system</location>
        <topology evidence="2">Multi-pass membrane protein</topology>
    </subcellularLocation>
</comment>
<dbReference type="InParanoid" id="A0A067RJM4"/>
<evidence type="ECO:0000256" key="16">
    <source>
        <dbReference type="ARBA" id="ARBA00049428"/>
    </source>
</evidence>
<comment type="catalytic activity">
    <reaction evidence="7">
        <text>12-hexadecanoyloxy-octadecanoate + H2O = 12-hydroxyoctadecanoate + hexadecanoate + H(+)</text>
        <dbReference type="Rhea" id="RHEA:52056"/>
        <dbReference type="ChEBI" id="CHEBI:7896"/>
        <dbReference type="ChEBI" id="CHEBI:15377"/>
        <dbReference type="ChEBI" id="CHEBI:15378"/>
        <dbReference type="ChEBI" id="CHEBI:83677"/>
        <dbReference type="ChEBI" id="CHEBI:84201"/>
    </reaction>
    <physiologicalReaction direction="left-to-right" evidence="7">
        <dbReference type="Rhea" id="RHEA:52057"/>
    </physiologicalReaction>
</comment>
<evidence type="ECO:0000256" key="14">
    <source>
        <dbReference type="ARBA" id="ARBA00049296"/>
    </source>
</evidence>
<dbReference type="OMA" id="VINPWAD"/>
<comment type="catalytic activity">
    <reaction evidence="16">
        <text>12-(9Z-hexadecenoyloxy)-octadecanoate + H2O = 12-hydroxyoctadecanoate + (9Z)-hexadecenoate + H(+)</text>
        <dbReference type="Rhea" id="RHEA:52072"/>
        <dbReference type="ChEBI" id="CHEBI:15377"/>
        <dbReference type="ChEBI" id="CHEBI:15378"/>
        <dbReference type="ChEBI" id="CHEBI:32372"/>
        <dbReference type="ChEBI" id="CHEBI:84201"/>
        <dbReference type="ChEBI" id="CHEBI:136312"/>
    </reaction>
    <physiologicalReaction direction="left-to-right" evidence="16">
        <dbReference type="Rhea" id="RHEA:52073"/>
    </physiologicalReaction>
</comment>
<comment type="similarity">
    <text evidence="3">Belongs to the AIG1 family.</text>
</comment>
<evidence type="ECO:0000256" key="12">
    <source>
        <dbReference type="ARBA" id="ARBA00048800"/>
    </source>
</evidence>
<evidence type="ECO:0000256" key="15">
    <source>
        <dbReference type="ARBA" id="ARBA00049322"/>
    </source>
</evidence>
<accession>A0A067RJM4</accession>
<comment type="catalytic activity">
    <reaction evidence="13">
        <text>9-octadecanoyloxy-octadecanoate + H2O = 9-hydroxy-octadecanoate + octadecanoate + H(+)</text>
        <dbReference type="Rhea" id="RHEA:52096"/>
        <dbReference type="ChEBI" id="CHEBI:15377"/>
        <dbReference type="ChEBI" id="CHEBI:15378"/>
        <dbReference type="ChEBI" id="CHEBI:25629"/>
        <dbReference type="ChEBI" id="CHEBI:136286"/>
        <dbReference type="ChEBI" id="CHEBI:136373"/>
    </reaction>
    <physiologicalReaction direction="left-to-right" evidence="13">
        <dbReference type="Rhea" id="RHEA:52097"/>
    </physiologicalReaction>
</comment>
<keyword evidence="19" id="KW-1185">Reference proteome</keyword>
<dbReference type="GO" id="GO:0012505">
    <property type="term" value="C:endomembrane system"/>
    <property type="evidence" value="ECO:0007669"/>
    <property type="project" value="UniProtKB-SubCell"/>
</dbReference>
<dbReference type="InterPro" id="IPR006838">
    <property type="entry name" value="ADTRP_AIG1"/>
</dbReference>
<dbReference type="Pfam" id="PF04750">
    <property type="entry name" value="Far-17a_AIG1"/>
    <property type="match status" value="1"/>
</dbReference>
<feature type="transmembrane region" description="Helical" evidence="17">
    <location>
        <begin position="173"/>
        <end position="192"/>
    </location>
</feature>
<dbReference type="GO" id="GO:0016020">
    <property type="term" value="C:membrane"/>
    <property type="evidence" value="ECO:0007669"/>
    <property type="project" value="InterPro"/>
</dbReference>
<evidence type="ECO:0000256" key="6">
    <source>
        <dbReference type="ARBA" id="ARBA00023136"/>
    </source>
</evidence>
<evidence type="ECO:0000313" key="19">
    <source>
        <dbReference type="Proteomes" id="UP000027135"/>
    </source>
</evidence>
<dbReference type="Proteomes" id="UP000027135">
    <property type="component" value="Unassembled WGS sequence"/>
</dbReference>
<evidence type="ECO:0000256" key="1">
    <source>
        <dbReference type="ARBA" id="ARBA00000923"/>
    </source>
</evidence>
<dbReference type="FunCoup" id="A0A067RJM4">
    <property type="interactions" value="504"/>
</dbReference>
<comment type="catalytic activity">
    <reaction evidence="10">
        <text>12-octadecanoyloxy-octadecanoate + H2O = 12-hydroxyoctadecanoate + octadecanoate + H(+)</text>
        <dbReference type="Rhea" id="RHEA:52080"/>
        <dbReference type="ChEBI" id="CHEBI:15377"/>
        <dbReference type="ChEBI" id="CHEBI:15378"/>
        <dbReference type="ChEBI" id="CHEBI:25629"/>
        <dbReference type="ChEBI" id="CHEBI:84201"/>
        <dbReference type="ChEBI" id="CHEBI:136330"/>
    </reaction>
    <physiologicalReaction direction="left-to-right" evidence="10">
        <dbReference type="Rhea" id="RHEA:52081"/>
    </physiologicalReaction>
</comment>
<evidence type="ECO:0000256" key="9">
    <source>
        <dbReference type="ARBA" id="ARBA00047863"/>
    </source>
</evidence>
<evidence type="ECO:0000256" key="10">
    <source>
        <dbReference type="ARBA" id="ARBA00048680"/>
    </source>
</evidence>
<feature type="transmembrane region" description="Helical" evidence="17">
    <location>
        <begin position="20"/>
        <end position="40"/>
    </location>
</feature>